<evidence type="ECO:0000313" key="1">
    <source>
        <dbReference type="EMBL" id="RGW65481.1"/>
    </source>
</evidence>
<dbReference type="AlphaFoldDB" id="A0AA92W777"/>
<sequence length="111" mass="13141">MKLVIEPMNTLPCRLEVFAINGKNANQNDFVYAYDHDIENAETDTCSDMQLEFKFITKEILDKYNITEEEYRVICYELKRVLREGKCDSCYITRILVQKYRALAIMRIISI</sequence>
<accession>A0AA92W777</accession>
<protein>
    <submittedName>
        <fullName evidence="1">Uncharacterized protein</fullName>
    </submittedName>
</protein>
<organism evidence="1 2">
    <name type="scientific">Segatella copri</name>
    <dbReference type="NCBI Taxonomy" id="165179"/>
    <lineage>
        <taxon>Bacteria</taxon>
        <taxon>Pseudomonadati</taxon>
        <taxon>Bacteroidota</taxon>
        <taxon>Bacteroidia</taxon>
        <taxon>Bacteroidales</taxon>
        <taxon>Prevotellaceae</taxon>
        <taxon>Segatella</taxon>
    </lineage>
</organism>
<gene>
    <name evidence="1" type="ORF">DWV60_13405</name>
</gene>
<comment type="caution">
    <text evidence="1">The sequence shown here is derived from an EMBL/GenBank/DDBJ whole genome shotgun (WGS) entry which is preliminary data.</text>
</comment>
<reference evidence="1 2" key="1">
    <citation type="submission" date="2018-08" db="EMBL/GenBank/DDBJ databases">
        <title>A genome reference for cultivated species of the human gut microbiota.</title>
        <authorList>
            <person name="Zou Y."/>
            <person name="Xue W."/>
            <person name="Luo G."/>
        </authorList>
    </citation>
    <scope>NUCLEOTIDE SEQUENCE [LARGE SCALE GENOMIC DNA]</scope>
    <source>
        <strain evidence="1 2">AF11-14</strain>
    </source>
</reference>
<proteinExistence type="predicted"/>
<dbReference type="Proteomes" id="UP000286077">
    <property type="component" value="Unassembled WGS sequence"/>
</dbReference>
<evidence type="ECO:0000313" key="2">
    <source>
        <dbReference type="Proteomes" id="UP000286077"/>
    </source>
</evidence>
<name>A0AA92W777_9BACT</name>
<dbReference type="EMBL" id="QSAQ01000039">
    <property type="protein sequence ID" value="RGW65481.1"/>
    <property type="molecule type" value="Genomic_DNA"/>
</dbReference>